<dbReference type="Pfam" id="PF01832">
    <property type="entry name" value="Glucosaminidase"/>
    <property type="match status" value="1"/>
</dbReference>
<sequence length="446" mass="48294">MAVTIDPAARNLIMGGVRFTKDELVHYVRKVNPSFNEAIASAFVTIGARYGVRGDVAFCQSIHETNWFRFGGDVKPEQNNFAGLGATGGVPGLTFKTIEEGVTAQIQHLYAYASTAALPAGETIVDPRFTLVKRGSALNWEDLAGKWAVPGYDKSKYASLDDALQAGDTYGQKIIKLFLGLIEMVTALGPLVVLDAGHGGSDPGAQGYGIVEKNKALSIALKVRDQLLARFKVRVNMTRDTDVFIPLLERASLANDWKADYFVSLHHNAAGGKGFESYVYKGTRTGESGKKQDILHAAIMDYLSTVGVNDRGRKEANFAVVRETKMPSILIENLFVDNASDATLLNNAAVIDKLAAAIATGIGQAMSLTSVAVVDPPKPPVTPPTTTPPAAAEYPQGTPQWKIDAVEWLYEQGLLTDVSWKKKIDEPLPLWAEAAILQRLYNLRNS</sequence>
<dbReference type="RefSeq" id="WP_006037161.1">
    <property type="nucleotide sequence ID" value="NZ_AEDD01000002.1"/>
</dbReference>
<dbReference type="GO" id="GO:0030288">
    <property type="term" value="C:outer membrane-bounded periplasmic space"/>
    <property type="evidence" value="ECO:0007669"/>
    <property type="project" value="TreeGrafter"/>
</dbReference>
<dbReference type="eggNOG" id="COG0860">
    <property type="taxonomic scope" value="Bacteria"/>
</dbReference>
<reference evidence="3 4" key="1">
    <citation type="submission" date="2010-07" db="EMBL/GenBank/DDBJ databases">
        <title>The draft genome of Paenibacillus curdlanolyticus YK9.</title>
        <authorList>
            <consortium name="US DOE Joint Genome Institute (JGI-PGF)"/>
            <person name="Lucas S."/>
            <person name="Copeland A."/>
            <person name="Lapidus A."/>
            <person name="Cheng J.-F."/>
            <person name="Bruce D."/>
            <person name="Goodwin L."/>
            <person name="Pitluck S."/>
            <person name="Land M.L."/>
            <person name="Hauser L."/>
            <person name="Chang Y.-J."/>
            <person name="Jeffries C."/>
            <person name="Anderson I.J."/>
            <person name="Johnson E."/>
            <person name="Loganathan U."/>
            <person name="Mulhopadhyay B."/>
            <person name="Kyrpides N."/>
            <person name="Woyke T.J."/>
        </authorList>
    </citation>
    <scope>NUCLEOTIDE SEQUENCE [LARGE SCALE GENOMIC DNA]</scope>
    <source>
        <strain evidence="3 4">YK9</strain>
    </source>
</reference>
<evidence type="ECO:0000259" key="2">
    <source>
        <dbReference type="SMART" id="SM00646"/>
    </source>
</evidence>
<dbReference type="InterPro" id="IPR002901">
    <property type="entry name" value="MGlyc_endo_b_GlcNAc-like_dom"/>
</dbReference>
<evidence type="ECO:0000313" key="4">
    <source>
        <dbReference type="Proteomes" id="UP000005387"/>
    </source>
</evidence>
<dbReference type="Gene3D" id="3.40.630.40">
    <property type="entry name" value="Zn-dependent exopeptidases"/>
    <property type="match status" value="1"/>
</dbReference>
<dbReference type="Pfam" id="PF01520">
    <property type="entry name" value="Amidase_3"/>
    <property type="match status" value="1"/>
</dbReference>
<name>E0I674_9BACL</name>
<dbReference type="GO" id="GO:0009253">
    <property type="term" value="P:peptidoglycan catabolic process"/>
    <property type="evidence" value="ECO:0007669"/>
    <property type="project" value="InterPro"/>
</dbReference>
<dbReference type="EMBL" id="AEDD01000002">
    <property type="protein sequence ID" value="EFM12466.1"/>
    <property type="molecule type" value="Genomic_DNA"/>
</dbReference>
<protein>
    <submittedName>
        <fullName evidence="3">Cell wall hydrolase/autolysin</fullName>
    </submittedName>
</protein>
<evidence type="ECO:0000256" key="1">
    <source>
        <dbReference type="ARBA" id="ARBA00022801"/>
    </source>
</evidence>
<dbReference type="InterPro" id="IPR002508">
    <property type="entry name" value="MurNAc-LAA_cat"/>
</dbReference>
<dbReference type="STRING" id="717606.PaecuDRAFT_1146"/>
<gene>
    <name evidence="3" type="ORF">PaecuDRAFT_1146</name>
</gene>
<keyword evidence="1 3" id="KW-0378">Hydrolase</keyword>
<keyword evidence="4" id="KW-1185">Reference proteome</keyword>
<dbReference type="SMART" id="SM00646">
    <property type="entry name" value="Ami_3"/>
    <property type="match status" value="1"/>
</dbReference>
<dbReference type="PANTHER" id="PTHR30404">
    <property type="entry name" value="N-ACETYLMURAMOYL-L-ALANINE AMIDASE"/>
    <property type="match status" value="1"/>
</dbReference>
<organism evidence="3 4">
    <name type="scientific">Paenibacillus curdlanolyticus YK9</name>
    <dbReference type="NCBI Taxonomy" id="717606"/>
    <lineage>
        <taxon>Bacteria</taxon>
        <taxon>Bacillati</taxon>
        <taxon>Bacillota</taxon>
        <taxon>Bacilli</taxon>
        <taxon>Bacillales</taxon>
        <taxon>Paenibacillaceae</taxon>
        <taxon>Paenibacillus</taxon>
    </lineage>
</organism>
<dbReference type="PANTHER" id="PTHR30404:SF0">
    <property type="entry name" value="N-ACETYLMURAMOYL-L-ALANINE AMIDASE AMIC"/>
    <property type="match status" value="1"/>
</dbReference>
<feature type="domain" description="MurNAc-LAA" evidence="2">
    <location>
        <begin position="251"/>
        <end position="363"/>
    </location>
</feature>
<dbReference type="GO" id="GO:0004040">
    <property type="term" value="F:amidase activity"/>
    <property type="evidence" value="ECO:0007669"/>
    <property type="project" value="InterPro"/>
</dbReference>
<accession>E0I674</accession>
<dbReference type="SUPFAM" id="SSF53187">
    <property type="entry name" value="Zn-dependent exopeptidases"/>
    <property type="match status" value="1"/>
</dbReference>
<dbReference type="AlphaFoldDB" id="E0I674"/>
<dbReference type="InterPro" id="IPR050695">
    <property type="entry name" value="N-acetylmuramoyl_amidase_3"/>
</dbReference>
<evidence type="ECO:0000313" key="3">
    <source>
        <dbReference type="EMBL" id="EFM12466.1"/>
    </source>
</evidence>
<dbReference type="GO" id="GO:0008745">
    <property type="term" value="F:N-acetylmuramoyl-L-alanine amidase activity"/>
    <property type="evidence" value="ECO:0007669"/>
    <property type="project" value="InterPro"/>
</dbReference>
<dbReference type="Proteomes" id="UP000005387">
    <property type="component" value="Unassembled WGS sequence"/>
</dbReference>
<dbReference type="CDD" id="cd02696">
    <property type="entry name" value="MurNAc-LAA"/>
    <property type="match status" value="1"/>
</dbReference>
<proteinExistence type="predicted"/>